<dbReference type="SMART" id="SM00490">
    <property type="entry name" value="HELICc"/>
    <property type="match status" value="1"/>
</dbReference>
<dbReference type="GO" id="GO:0005524">
    <property type="term" value="F:ATP binding"/>
    <property type="evidence" value="ECO:0007669"/>
    <property type="project" value="UniProtKB-KW"/>
</dbReference>
<dbReference type="AlphaFoldDB" id="A0A8H5BVB6"/>
<feature type="domain" description="Helicase C-terminal" evidence="7">
    <location>
        <begin position="61"/>
        <end position="251"/>
    </location>
</feature>
<evidence type="ECO:0000313" key="9">
    <source>
        <dbReference type="Proteomes" id="UP000559256"/>
    </source>
</evidence>
<accession>A0A8H5BVB6</accession>
<dbReference type="GO" id="GO:0016787">
    <property type="term" value="F:hydrolase activity"/>
    <property type="evidence" value="ECO:0007669"/>
    <property type="project" value="UniProtKB-KW"/>
</dbReference>
<evidence type="ECO:0000313" key="8">
    <source>
        <dbReference type="EMBL" id="KAF5330105.1"/>
    </source>
</evidence>
<organism evidence="8 9">
    <name type="scientific">Tetrapyrgos nigripes</name>
    <dbReference type="NCBI Taxonomy" id="182062"/>
    <lineage>
        <taxon>Eukaryota</taxon>
        <taxon>Fungi</taxon>
        <taxon>Dikarya</taxon>
        <taxon>Basidiomycota</taxon>
        <taxon>Agaricomycotina</taxon>
        <taxon>Agaricomycetes</taxon>
        <taxon>Agaricomycetidae</taxon>
        <taxon>Agaricales</taxon>
        <taxon>Marasmiineae</taxon>
        <taxon>Marasmiaceae</taxon>
        <taxon>Tetrapyrgos</taxon>
    </lineage>
</organism>
<dbReference type="InterPro" id="IPR027417">
    <property type="entry name" value="P-loop_NTPase"/>
</dbReference>
<feature type="region of interest" description="Disordered" evidence="6">
    <location>
        <begin position="370"/>
        <end position="401"/>
    </location>
</feature>
<dbReference type="GO" id="GO:0003723">
    <property type="term" value="F:RNA binding"/>
    <property type="evidence" value="ECO:0007669"/>
    <property type="project" value="TreeGrafter"/>
</dbReference>
<evidence type="ECO:0000256" key="1">
    <source>
        <dbReference type="ARBA" id="ARBA00012552"/>
    </source>
</evidence>
<evidence type="ECO:0000256" key="5">
    <source>
        <dbReference type="ARBA" id="ARBA00022840"/>
    </source>
</evidence>
<keyword evidence="9" id="KW-1185">Reference proteome</keyword>
<protein>
    <recommendedName>
        <fullName evidence="1">RNA helicase</fullName>
        <ecNumber evidence="1">3.6.4.13</ecNumber>
    </recommendedName>
</protein>
<evidence type="ECO:0000259" key="7">
    <source>
        <dbReference type="PROSITE" id="PS51194"/>
    </source>
</evidence>
<keyword evidence="4" id="KW-0347">Helicase</keyword>
<sequence>MKLVTQGVNTATLKIESQATLKIPSSYPQATLKLPSSYSSHGNDRANVSLVVRAIHNPINSFIDLDFVIPKDTSSANDIPKTFIYYDNVIGGPDMEDHLIDILPGNLKTEGVVRLFSAAYSNDYRDTVMKEFKAGKVRVLICTDAAGMGCNIPDIDVVVQWKLPGSVSTFVQRAGRADVAKRTKAKKEITSAKTQAAARKAKDQYAQSCGVLRGACGGSSDAVVERRERKLDVESENEGLYTLVQTGICRRQVLARIFDQDLDQLSPTVPCCDLCDAGLLDKVRPGPSPLKSKRKAAIKKSGEPLLEVEIKLREWRSAIHRKDFKDDLFGPSGLLPNNLIRDLASVGPVTTLKRLEEVLGDHIVKTVSKRARADTVAETGKTSTATPSKKSRQVVPDAEASTNQTLIERAQPHHPVAVSNSNQYSHPNSHSQHLQKCAILKIPAAPRLSTFRSVVAQHFGSPKAPSFSLHAMSRWCRLLSQEPWLSSRATLRGYRNLVCCRHPSP</sequence>
<dbReference type="Gene3D" id="3.40.50.300">
    <property type="entry name" value="P-loop containing nucleotide triphosphate hydrolases"/>
    <property type="match status" value="1"/>
</dbReference>
<keyword evidence="3" id="KW-0378">Hydrolase</keyword>
<evidence type="ECO:0000256" key="2">
    <source>
        <dbReference type="ARBA" id="ARBA00022741"/>
    </source>
</evidence>
<evidence type="ECO:0000256" key="3">
    <source>
        <dbReference type="ARBA" id="ARBA00022801"/>
    </source>
</evidence>
<dbReference type="SUPFAM" id="SSF52540">
    <property type="entry name" value="P-loop containing nucleoside triphosphate hydrolases"/>
    <property type="match status" value="1"/>
</dbReference>
<keyword evidence="2" id="KW-0547">Nucleotide-binding</keyword>
<keyword evidence="5" id="KW-0067">ATP-binding</keyword>
<dbReference type="GO" id="GO:0003724">
    <property type="term" value="F:RNA helicase activity"/>
    <property type="evidence" value="ECO:0007669"/>
    <property type="project" value="UniProtKB-EC"/>
</dbReference>
<dbReference type="PROSITE" id="PS51194">
    <property type="entry name" value="HELICASE_CTER"/>
    <property type="match status" value="1"/>
</dbReference>
<dbReference type="PANTHER" id="PTHR47963:SF8">
    <property type="entry name" value="ATP-DEPENDENT RNA HELICASE DEAD"/>
    <property type="match status" value="1"/>
</dbReference>
<proteinExistence type="predicted"/>
<evidence type="ECO:0000256" key="4">
    <source>
        <dbReference type="ARBA" id="ARBA00022806"/>
    </source>
</evidence>
<dbReference type="InterPro" id="IPR001650">
    <property type="entry name" value="Helicase_C-like"/>
</dbReference>
<reference evidence="8 9" key="1">
    <citation type="journal article" date="2020" name="ISME J.">
        <title>Uncovering the hidden diversity of litter-decomposition mechanisms in mushroom-forming fungi.</title>
        <authorList>
            <person name="Floudas D."/>
            <person name="Bentzer J."/>
            <person name="Ahren D."/>
            <person name="Johansson T."/>
            <person name="Persson P."/>
            <person name="Tunlid A."/>
        </authorList>
    </citation>
    <scope>NUCLEOTIDE SEQUENCE [LARGE SCALE GENOMIC DNA]</scope>
    <source>
        <strain evidence="8 9">CBS 291.85</strain>
    </source>
</reference>
<dbReference type="InterPro" id="IPR050547">
    <property type="entry name" value="DEAD_box_RNA_helicases"/>
</dbReference>
<comment type="caution">
    <text evidence="8">The sequence shown here is derived from an EMBL/GenBank/DDBJ whole genome shotgun (WGS) entry which is preliminary data.</text>
</comment>
<dbReference type="Pfam" id="PF00271">
    <property type="entry name" value="Helicase_C"/>
    <property type="match status" value="1"/>
</dbReference>
<dbReference type="EC" id="3.6.4.13" evidence="1"/>
<dbReference type="PANTHER" id="PTHR47963">
    <property type="entry name" value="DEAD-BOX ATP-DEPENDENT RNA HELICASE 47, MITOCHONDRIAL"/>
    <property type="match status" value="1"/>
</dbReference>
<dbReference type="EMBL" id="JAACJM010000333">
    <property type="protein sequence ID" value="KAF5330105.1"/>
    <property type="molecule type" value="Genomic_DNA"/>
</dbReference>
<dbReference type="Proteomes" id="UP000559256">
    <property type="component" value="Unassembled WGS sequence"/>
</dbReference>
<gene>
    <name evidence="8" type="ORF">D9758_018274</name>
</gene>
<name>A0A8H5BVB6_9AGAR</name>
<dbReference type="OrthoDB" id="10261556at2759"/>
<evidence type="ECO:0000256" key="6">
    <source>
        <dbReference type="SAM" id="MobiDB-lite"/>
    </source>
</evidence>